<sequence length="97" mass="10528">MQPTMLTIYARRPNKGPTKGPSLCSKEYVIRNDFVAFVLTDIGDESSLVAEEIVSKSLPSKESVSTSPSFRSTFSQTIKCSLFLTVSALTVNSSSSE</sequence>
<organism evidence="1 2">
    <name type="scientific">Romanomermis culicivorax</name>
    <name type="common">Nematode worm</name>
    <dbReference type="NCBI Taxonomy" id="13658"/>
    <lineage>
        <taxon>Eukaryota</taxon>
        <taxon>Metazoa</taxon>
        <taxon>Ecdysozoa</taxon>
        <taxon>Nematoda</taxon>
        <taxon>Enoplea</taxon>
        <taxon>Dorylaimia</taxon>
        <taxon>Mermithida</taxon>
        <taxon>Mermithoidea</taxon>
        <taxon>Mermithidae</taxon>
        <taxon>Romanomermis</taxon>
    </lineage>
</organism>
<accession>A0A915HL24</accession>
<reference evidence="2" key="1">
    <citation type="submission" date="2022-11" db="UniProtKB">
        <authorList>
            <consortium name="WormBaseParasite"/>
        </authorList>
    </citation>
    <scope>IDENTIFICATION</scope>
</reference>
<keyword evidence="1" id="KW-1185">Reference proteome</keyword>
<evidence type="ECO:0000313" key="1">
    <source>
        <dbReference type="Proteomes" id="UP000887565"/>
    </source>
</evidence>
<dbReference type="AlphaFoldDB" id="A0A915HL24"/>
<dbReference type="WBParaSite" id="nRc.2.0.1.t02042-RA">
    <property type="protein sequence ID" value="nRc.2.0.1.t02042-RA"/>
    <property type="gene ID" value="nRc.2.0.1.g02042"/>
</dbReference>
<proteinExistence type="predicted"/>
<dbReference type="Proteomes" id="UP000887565">
    <property type="component" value="Unplaced"/>
</dbReference>
<protein>
    <submittedName>
        <fullName evidence="2">Uncharacterized protein</fullName>
    </submittedName>
</protein>
<name>A0A915HL24_ROMCU</name>
<evidence type="ECO:0000313" key="2">
    <source>
        <dbReference type="WBParaSite" id="nRc.2.0.1.t02042-RA"/>
    </source>
</evidence>